<dbReference type="NCBIfam" id="NF005589">
    <property type="entry name" value="PRK07314.1"/>
    <property type="match status" value="1"/>
</dbReference>
<evidence type="ECO:0000313" key="15">
    <source>
        <dbReference type="EMBL" id="EDS10658.1"/>
    </source>
</evidence>
<dbReference type="GO" id="GO:0005829">
    <property type="term" value="C:cytosol"/>
    <property type="evidence" value="ECO:0007669"/>
    <property type="project" value="TreeGrafter"/>
</dbReference>
<dbReference type="SUPFAM" id="SSF53901">
    <property type="entry name" value="Thiolase-like"/>
    <property type="match status" value="2"/>
</dbReference>
<dbReference type="Pfam" id="PF02801">
    <property type="entry name" value="Ketoacyl-synt_C"/>
    <property type="match status" value="1"/>
</dbReference>
<dbReference type="FunFam" id="3.40.47.10:FF:000029">
    <property type="entry name" value="3-oxoacyl-[acyl-carrier-protein] synthase 1"/>
    <property type="match status" value="1"/>
</dbReference>
<accession>B0PCX2</accession>
<keyword evidence="3" id="KW-0444">Lipid biosynthesis</keyword>
<dbReference type="InterPro" id="IPR018201">
    <property type="entry name" value="Ketoacyl_synth_AS"/>
</dbReference>
<evidence type="ECO:0000256" key="12">
    <source>
        <dbReference type="NCBIfam" id="TIGR03150"/>
    </source>
</evidence>
<dbReference type="FunFam" id="3.40.47.10:FF:000018">
    <property type="entry name" value="3-oxoacyl-[acyl-carrier-protein] synthase 2"/>
    <property type="match status" value="1"/>
</dbReference>
<evidence type="ECO:0000256" key="10">
    <source>
        <dbReference type="ARBA" id="ARBA00047318"/>
    </source>
</evidence>
<keyword evidence="4 13" id="KW-0808">Transferase</keyword>
<dbReference type="eggNOG" id="COG0304">
    <property type="taxonomic scope" value="Bacteria"/>
</dbReference>
<dbReference type="EC" id="2.3.1.179" evidence="12"/>
<dbReference type="AlphaFoldDB" id="B0PCX2"/>
<evidence type="ECO:0000256" key="11">
    <source>
        <dbReference type="ARBA" id="ARBA00047659"/>
    </source>
</evidence>
<proteinExistence type="inferred from homology"/>
<evidence type="ECO:0000256" key="2">
    <source>
        <dbReference type="ARBA" id="ARBA00008467"/>
    </source>
</evidence>
<dbReference type="GO" id="GO:0030497">
    <property type="term" value="P:fatty acid elongation"/>
    <property type="evidence" value="ECO:0007669"/>
    <property type="project" value="UniProtKB-ARBA"/>
</dbReference>
<dbReference type="UniPathway" id="UPA00094"/>
<evidence type="ECO:0000256" key="5">
    <source>
        <dbReference type="ARBA" id="ARBA00022832"/>
    </source>
</evidence>
<comment type="caution">
    <text evidence="15">The sequence shown here is derived from an EMBL/GenBank/DDBJ whole genome shotgun (WGS) entry which is preliminary data.</text>
</comment>
<dbReference type="InterPro" id="IPR016039">
    <property type="entry name" value="Thiolase-like"/>
</dbReference>
<evidence type="ECO:0000259" key="14">
    <source>
        <dbReference type="PROSITE" id="PS52004"/>
    </source>
</evidence>
<dbReference type="Gene3D" id="3.40.47.10">
    <property type="match status" value="1"/>
</dbReference>
<dbReference type="HOGENOM" id="CLU_000022_69_2_9"/>
<evidence type="ECO:0000256" key="13">
    <source>
        <dbReference type="RuleBase" id="RU003694"/>
    </source>
</evidence>
<evidence type="ECO:0000256" key="9">
    <source>
        <dbReference type="ARBA" id="ARBA00024006"/>
    </source>
</evidence>
<keyword evidence="6" id="KW-0443">Lipid metabolism</keyword>
<dbReference type="NCBIfam" id="TIGR03150">
    <property type="entry name" value="fabF"/>
    <property type="match status" value="1"/>
</dbReference>
<evidence type="ECO:0000313" key="16">
    <source>
        <dbReference type="Proteomes" id="UP000003803"/>
    </source>
</evidence>
<dbReference type="InterPro" id="IPR014031">
    <property type="entry name" value="Ketoacyl_synth_C"/>
</dbReference>
<protein>
    <recommendedName>
        <fullName evidence="12">Beta-ketoacyl-ACP synthase II</fullName>
        <ecNumber evidence="12">2.3.1.179</ecNumber>
    </recommendedName>
</protein>
<dbReference type="PANTHER" id="PTHR11712:SF336">
    <property type="entry name" value="3-OXOACYL-[ACYL-CARRIER-PROTEIN] SYNTHASE, MITOCHONDRIAL"/>
    <property type="match status" value="1"/>
</dbReference>
<dbReference type="PANTHER" id="PTHR11712">
    <property type="entry name" value="POLYKETIDE SYNTHASE-RELATED"/>
    <property type="match status" value="1"/>
</dbReference>
<keyword evidence="8 15" id="KW-0012">Acyltransferase</keyword>
<feature type="domain" description="Ketosynthase family 3 (KS3)" evidence="14">
    <location>
        <begin position="76"/>
        <end position="483"/>
    </location>
</feature>
<keyword evidence="16" id="KW-1185">Reference proteome</keyword>
<evidence type="ECO:0000256" key="7">
    <source>
        <dbReference type="ARBA" id="ARBA00023160"/>
    </source>
</evidence>
<dbReference type="PROSITE" id="PS00606">
    <property type="entry name" value="KS3_1"/>
    <property type="match status" value="1"/>
</dbReference>
<comment type="function">
    <text evidence="9">Involved in the type II fatty acid elongation cycle. Catalyzes the elongation of a wide range of acyl-ACP by the addition of two carbons from malonyl-ACP to an acyl acceptor. Can efficiently catalyze the conversion of palmitoleoyl-ACP (cis-hexadec-9-enoyl-ACP) to cis-vaccenoyl-ACP (cis-octadec-11-enoyl-ACP), an essential step in the thermal regulation of fatty acid composition.</text>
</comment>
<keyword evidence="7" id="KW-0275">Fatty acid biosynthesis</keyword>
<evidence type="ECO:0000256" key="8">
    <source>
        <dbReference type="ARBA" id="ARBA00023315"/>
    </source>
</evidence>
<evidence type="ECO:0000256" key="1">
    <source>
        <dbReference type="ARBA" id="ARBA00005194"/>
    </source>
</evidence>
<reference evidence="15" key="1">
    <citation type="submission" date="2007-11" db="EMBL/GenBank/DDBJ databases">
        <authorList>
            <person name="Fulton L."/>
            <person name="Clifton S."/>
            <person name="Fulton B."/>
            <person name="Xu J."/>
            <person name="Minx P."/>
            <person name="Pepin K.H."/>
            <person name="Johnson M."/>
            <person name="Thiruvilangam P."/>
            <person name="Bhonagiri V."/>
            <person name="Nash W.E."/>
            <person name="Mardis E.R."/>
            <person name="Wilson R.K."/>
        </authorList>
    </citation>
    <scope>NUCLEOTIDE SEQUENCE [LARGE SCALE GENOMIC DNA]</scope>
    <source>
        <strain evidence="15">DSM 17241</strain>
    </source>
</reference>
<dbReference type="EMBL" id="ABGD02000022">
    <property type="protein sequence ID" value="EDS10658.1"/>
    <property type="molecule type" value="Genomic_DNA"/>
</dbReference>
<comment type="catalytic activity">
    <reaction evidence="10">
        <text>(9Z)-hexadecenoyl-[ACP] + malonyl-[ACP] + H(+) = 3-oxo-(11Z)-octadecenoyl-[ACP] + holo-[ACP] + CO2</text>
        <dbReference type="Rhea" id="RHEA:55040"/>
        <dbReference type="Rhea" id="RHEA-COMP:9623"/>
        <dbReference type="Rhea" id="RHEA-COMP:9685"/>
        <dbReference type="Rhea" id="RHEA-COMP:10800"/>
        <dbReference type="Rhea" id="RHEA-COMP:14074"/>
        <dbReference type="ChEBI" id="CHEBI:15378"/>
        <dbReference type="ChEBI" id="CHEBI:16526"/>
        <dbReference type="ChEBI" id="CHEBI:64479"/>
        <dbReference type="ChEBI" id="CHEBI:78449"/>
        <dbReference type="ChEBI" id="CHEBI:83989"/>
        <dbReference type="ChEBI" id="CHEBI:138538"/>
        <dbReference type="EC" id="2.3.1.179"/>
    </reaction>
</comment>
<keyword evidence="5" id="KW-0276">Fatty acid metabolism</keyword>
<comment type="catalytic activity">
    <reaction evidence="11">
        <text>a fatty acyl-[ACP] + malonyl-[ACP] + H(+) = a 3-oxoacyl-[ACP] + holo-[ACP] + CO2</text>
        <dbReference type="Rhea" id="RHEA:22836"/>
        <dbReference type="Rhea" id="RHEA-COMP:9623"/>
        <dbReference type="Rhea" id="RHEA-COMP:9685"/>
        <dbReference type="Rhea" id="RHEA-COMP:9916"/>
        <dbReference type="Rhea" id="RHEA-COMP:14125"/>
        <dbReference type="ChEBI" id="CHEBI:15378"/>
        <dbReference type="ChEBI" id="CHEBI:16526"/>
        <dbReference type="ChEBI" id="CHEBI:64479"/>
        <dbReference type="ChEBI" id="CHEBI:78449"/>
        <dbReference type="ChEBI" id="CHEBI:78776"/>
        <dbReference type="ChEBI" id="CHEBI:138651"/>
    </reaction>
</comment>
<name>B0PCX2_9FIRM</name>
<comment type="similarity">
    <text evidence="2 13">Belongs to the thiolase-like superfamily. Beta-ketoacyl-ACP synthases family.</text>
</comment>
<dbReference type="Proteomes" id="UP000003803">
    <property type="component" value="Unassembled WGS sequence"/>
</dbReference>
<comment type="pathway">
    <text evidence="1">Lipid metabolism; fatty acid biosynthesis.</text>
</comment>
<evidence type="ECO:0000256" key="6">
    <source>
        <dbReference type="ARBA" id="ARBA00023098"/>
    </source>
</evidence>
<dbReference type="SMART" id="SM00825">
    <property type="entry name" value="PKS_KS"/>
    <property type="match status" value="1"/>
</dbReference>
<dbReference type="CDD" id="cd00834">
    <property type="entry name" value="KAS_I_II"/>
    <property type="match status" value="1"/>
</dbReference>
<dbReference type="PROSITE" id="PS52004">
    <property type="entry name" value="KS3_2"/>
    <property type="match status" value="1"/>
</dbReference>
<dbReference type="Pfam" id="PF00109">
    <property type="entry name" value="ketoacyl-synt"/>
    <property type="match status" value="1"/>
</dbReference>
<dbReference type="InterPro" id="IPR020841">
    <property type="entry name" value="PKS_Beta-ketoAc_synthase_dom"/>
</dbReference>
<evidence type="ECO:0000256" key="4">
    <source>
        <dbReference type="ARBA" id="ARBA00022679"/>
    </source>
</evidence>
<dbReference type="GO" id="GO:0004315">
    <property type="term" value="F:3-oxoacyl-[acyl-carrier-protein] synthase activity"/>
    <property type="evidence" value="ECO:0007669"/>
    <property type="project" value="UniProtKB-UniRule"/>
</dbReference>
<evidence type="ECO:0000256" key="3">
    <source>
        <dbReference type="ARBA" id="ARBA00022516"/>
    </source>
</evidence>
<dbReference type="STRING" id="169435.ERS852551_01927"/>
<dbReference type="InterPro" id="IPR000794">
    <property type="entry name" value="Beta-ketoacyl_synthase"/>
</dbReference>
<sequence length="486" mass="52099">MLRLYRLRREQWGRCCVYTGCAANSGAGAAFIQAAPPAFQQTDRLYFRGKTQNEEKQGRARRGETACDGAERRADMKRVVITSTGVVSPVGLDTKTFWDSVVNGRHNFKPITSFDTSALKVKCAAQIDEWDPVAMGLNKKEARRMDRFTQFAMAAAKQVMDGAGDLGKFDPFRAGVIVGSGIGGFQTTLAEHKKFLEKGPDRVSVFMIPMMICNMAAGQIAIEYGFKGDNFAVVTACATGNHSIGEAFRKIKYGYLDLAIAGGTEAPINDVAIAGFYNMQALSDTADCDRLCIPFDKERNGFVMSEGAGLVMLEELEHAKKRGASILAEVVGYGATDDAYHITGPDPEGMGAAMAMKNALADAGAAPEQVAYINAHGTSTPLNEQIETRAIKTAFGGHAYKLAVSSTKSVTGHMLGAAGGVEAIITALALHDGVIPPTIGYKVPDEDCDLDYVTEGARRVDFEYAMSNSLGFGGHNASLLLKKYEG</sequence>
<reference evidence="15" key="2">
    <citation type="submission" date="2013-09" db="EMBL/GenBank/DDBJ databases">
        <title>Draft genome sequence of Anaerotruncus colihominis(DSM 17241).</title>
        <authorList>
            <person name="Sudarsanam P."/>
            <person name="Ley R."/>
            <person name="Guruge J."/>
            <person name="Turnbaugh P.J."/>
            <person name="Mahowald M."/>
            <person name="Liep D."/>
            <person name="Gordon J."/>
        </authorList>
    </citation>
    <scope>NUCLEOTIDE SEQUENCE</scope>
    <source>
        <strain evidence="15">DSM 17241</strain>
    </source>
</reference>
<organism evidence="15 16">
    <name type="scientific">Anaerotruncus colihominis DSM 17241</name>
    <dbReference type="NCBI Taxonomy" id="445972"/>
    <lineage>
        <taxon>Bacteria</taxon>
        <taxon>Bacillati</taxon>
        <taxon>Bacillota</taxon>
        <taxon>Clostridia</taxon>
        <taxon>Eubacteriales</taxon>
        <taxon>Oscillospiraceae</taxon>
        <taxon>Anaerotruncus</taxon>
    </lineage>
</organism>
<gene>
    <name evidence="15" type="primary">fabF</name>
    <name evidence="15" type="ORF">ANACOL_02635</name>
</gene>
<dbReference type="InterPro" id="IPR014030">
    <property type="entry name" value="Ketoacyl_synth_N"/>
</dbReference>
<dbReference type="InterPro" id="IPR017568">
    <property type="entry name" value="3-oxoacyl-ACP_synth-2"/>
</dbReference>